<accession>A0A2A2F1N4</accession>
<dbReference type="EMBL" id="NSKB01000001">
    <property type="protein sequence ID" value="PAU79531.1"/>
    <property type="molecule type" value="Genomic_DNA"/>
</dbReference>
<dbReference type="AlphaFoldDB" id="A0A2A2F1N4"/>
<protein>
    <submittedName>
        <fullName evidence="1">Tryptophan synthase subunit beta like protein</fullName>
    </submittedName>
</protein>
<gene>
    <name evidence="1" type="ORF">CK498_03975</name>
</gene>
<evidence type="ECO:0000313" key="2">
    <source>
        <dbReference type="Proteomes" id="UP000217771"/>
    </source>
</evidence>
<comment type="caution">
    <text evidence="1">The sequence shown here is derived from an EMBL/GenBank/DDBJ whole genome shotgun (WGS) entry which is preliminary data.</text>
</comment>
<organism evidence="1 2">
    <name type="scientific">Halomonas salipaludis</name>
    <dbReference type="NCBI Taxonomy" id="2032625"/>
    <lineage>
        <taxon>Bacteria</taxon>
        <taxon>Pseudomonadati</taxon>
        <taxon>Pseudomonadota</taxon>
        <taxon>Gammaproteobacteria</taxon>
        <taxon>Oceanospirillales</taxon>
        <taxon>Halomonadaceae</taxon>
        <taxon>Halomonas</taxon>
    </lineage>
</organism>
<dbReference type="RefSeq" id="WP_095619541.1">
    <property type="nucleotide sequence ID" value="NZ_NSKB01000001.1"/>
</dbReference>
<evidence type="ECO:0000313" key="1">
    <source>
        <dbReference type="EMBL" id="PAU79531.1"/>
    </source>
</evidence>
<dbReference type="OrthoDB" id="8527830at2"/>
<dbReference type="Proteomes" id="UP000217771">
    <property type="component" value="Unassembled WGS sequence"/>
</dbReference>
<proteinExistence type="predicted"/>
<keyword evidence="2" id="KW-1185">Reference proteome</keyword>
<reference evidence="1 2" key="1">
    <citation type="submission" date="2017-08" db="EMBL/GenBank/DDBJ databases">
        <title>Halomonas alkalisoli sp. nov., isolated from saline alkaline soil.</title>
        <authorList>
            <person name="Wang D."/>
            <person name="Zhang G."/>
        </authorList>
    </citation>
    <scope>NUCLEOTIDE SEQUENCE [LARGE SCALE GENOMIC DNA]</scope>
    <source>
        <strain evidence="1 2">WRN001</strain>
    </source>
</reference>
<name>A0A2A2F1N4_9GAMM</name>
<sequence length="109" mass="12334">MYIKRNDAGDIEQVSRVMTSECREPLASDSPELATFLNAAARQENDELRQSDLEFVRVLEDVIEVLMNKGVISFTDLPDAARDKLMARQSLRRRVNDVGLMDDSDSDTI</sequence>